<dbReference type="RefSeq" id="WP_377021266.1">
    <property type="nucleotide sequence ID" value="NZ_JBHLTS010000007.1"/>
</dbReference>
<dbReference type="Gene3D" id="3.40.50.720">
    <property type="entry name" value="NAD(P)-binding Rossmann-like Domain"/>
    <property type="match status" value="1"/>
</dbReference>
<comment type="caution">
    <text evidence="2">The sequence shown here is derived from an EMBL/GenBank/DDBJ whole genome shotgun (WGS) entry which is preliminary data.</text>
</comment>
<dbReference type="InterPro" id="IPR051606">
    <property type="entry name" value="Polyketide_Oxido-like"/>
</dbReference>
<dbReference type="PANTHER" id="PTHR43355:SF2">
    <property type="entry name" value="FLAVIN REDUCTASE (NADPH)"/>
    <property type="match status" value="1"/>
</dbReference>
<proteinExistence type="predicted"/>
<dbReference type="SUPFAM" id="SSF51735">
    <property type="entry name" value="NAD(P)-binding Rossmann-fold domains"/>
    <property type="match status" value="1"/>
</dbReference>
<gene>
    <name evidence="2" type="ORF">ACFFGT_04280</name>
</gene>
<name>A0ABV6L205_9SPHI</name>
<evidence type="ECO:0000313" key="2">
    <source>
        <dbReference type="EMBL" id="MFC0513399.1"/>
    </source>
</evidence>
<keyword evidence="3" id="KW-1185">Reference proteome</keyword>
<accession>A0ABV6L205</accession>
<dbReference type="PANTHER" id="PTHR43355">
    <property type="entry name" value="FLAVIN REDUCTASE (NADPH)"/>
    <property type="match status" value="1"/>
</dbReference>
<dbReference type="EMBL" id="JBHLTS010000007">
    <property type="protein sequence ID" value="MFC0513399.1"/>
    <property type="molecule type" value="Genomic_DNA"/>
</dbReference>
<organism evidence="2 3">
    <name type="scientific">Mucilaginibacter angelicae</name>
    <dbReference type="NCBI Taxonomy" id="869718"/>
    <lineage>
        <taxon>Bacteria</taxon>
        <taxon>Pseudomonadati</taxon>
        <taxon>Bacteroidota</taxon>
        <taxon>Sphingobacteriia</taxon>
        <taxon>Sphingobacteriales</taxon>
        <taxon>Sphingobacteriaceae</taxon>
        <taxon>Mucilaginibacter</taxon>
    </lineage>
</organism>
<evidence type="ECO:0000259" key="1">
    <source>
        <dbReference type="Pfam" id="PF13460"/>
    </source>
</evidence>
<dbReference type="InterPro" id="IPR036291">
    <property type="entry name" value="NAD(P)-bd_dom_sf"/>
</dbReference>
<dbReference type="Pfam" id="PF13460">
    <property type="entry name" value="NAD_binding_10"/>
    <property type="match status" value="1"/>
</dbReference>
<reference evidence="2 3" key="1">
    <citation type="submission" date="2024-09" db="EMBL/GenBank/DDBJ databases">
        <authorList>
            <person name="Sun Q."/>
            <person name="Mori K."/>
        </authorList>
    </citation>
    <scope>NUCLEOTIDE SEQUENCE [LARGE SCALE GENOMIC DNA]</scope>
    <source>
        <strain evidence="2 3">NCAIM B.02415</strain>
    </source>
</reference>
<feature type="domain" description="NAD(P)-binding" evidence="1">
    <location>
        <begin position="7"/>
        <end position="199"/>
    </location>
</feature>
<evidence type="ECO:0000313" key="3">
    <source>
        <dbReference type="Proteomes" id="UP001589828"/>
    </source>
</evidence>
<dbReference type="InterPro" id="IPR016040">
    <property type="entry name" value="NAD(P)-bd_dom"/>
</dbReference>
<dbReference type="Proteomes" id="UP001589828">
    <property type="component" value="Unassembled WGS sequence"/>
</dbReference>
<protein>
    <submittedName>
        <fullName evidence="2">NAD(P)-dependent oxidoreductase</fullName>
    </submittedName>
</protein>
<sequence length="212" mass="23303">MKVVIFGATGFAGNAVLKKALAQNHQVTILVRNKSAISINDKNLTIIEGNVMDRNKVSEVLENQDAVIQCLGVSGKSTQPTTFMSDVTKIIVAEMEKSGVKRLIAMSNIGAGNSIGYNPWYFTKIILPYFMKWLKVVIDDKNRMEPIIMNSQLNWTIVRCPNIVDKPAKGRAHATLDGKRLKLSITLGDMSTFMVQQLTGSGFSKQAPSISN</sequence>